<feature type="domain" description="HTH araC/xylS-type" evidence="10">
    <location>
        <begin position="87"/>
        <end position="185"/>
    </location>
</feature>
<keyword evidence="5" id="KW-0227">DNA damage</keyword>
<dbReference type="EMBL" id="CP020100">
    <property type="protein sequence ID" value="AQZ94561.1"/>
    <property type="molecule type" value="Genomic_DNA"/>
</dbReference>
<dbReference type="InterPro" id="IPR018060">
    <property type="entry name" value="HTH_AraC"/>
</dbReference>
<dbReference type="Gene3D" id="1.10.340.30">
    <property type="entry name" value="Hypothetical protein, domain 2"/>
    <property type="match status" value="1"/>
</dbReference>
<dbReference type="GO" id="GO:0043565">
    <property type="term" value="F:sequence-specific DNA binding"/>
    <property type="evidence" value="ECO:0007669"/>
    <property type="project" value="InterPro"/>
</dbReference>
<evidence type="ECO:0000256" key="2">
    <source>
        <dbReference type="ARBA" id="ARBA00001947"/>
    </source>
</evidence>
<dbReference type="GO" id="GO:0032259">
    <property type="term" value="P:methylation"/>
    <property type="evidence" value="ECO:0007669"/>
    <property type="project" value="UniProtKB-KW"/>
</dbReference>
<keyword evidence="4" id="KW-0808">Transferase</keyword>
<dbReference type="InterPro" id="IPR004026">
    <property type="entry name" value="Ada_DNA_repair_Zn-bd"/>
</dbReference>
<dbReference type="InterPro" id="IPR035451">
    <property type="entry name" value="Ada-like_dom_sf"/>
</dbReference>
<organism evidence="11 12">
    <name type="scientific">Halopseudomonas phragmitis</name>
    <dbReference type="NCBI Taxonomy" id="1931241"/>
    <lineage>
        <taxon>Bacteria</taxon>
        <taxon>Pseudomonadati</taxon>
        <taxon>Pseudomonadota</taxon>
        <taxon>Gammaproteobacteria</taxon>
        <taxon>Pseudomonadales</taxon>
        <taxon>Pseudomonadaceae</taxon>
        <taxon>Halopseudomonas</taxon>
    </lineage>
</organism>
<dbReference type="InterPro" id="IPR037046">
    <property type="entry name" value="AlkA_N_sf"/>
</dbReference>
<dbReference type="GO" id="GO:0008725">
    <property type="term" value="F:DNA-3-methyladenine glycosylase activity"/>
    <property type="evidence" value="ECO:0007669"/>
    <property type="project" value="TreeGrafter"/>
</dbReference>
<dbReference type="Gene3D" id="3.40.10.10">
    <property type="entry name" value="DNA Methylphosphotriester Repair Domain"/>
    <property type="match status" value="1"/>
</dbReference>
<dbReference type="CDD" id="cd00056">
    <property type="entry name" value="ENDO3c"/>
    <property type="match status" value="1"/>
</dbReference>
<comment type="catalytic activity">
    <reaction evidence="1">
        <text>Hydrolysis of alkylated DNA, releasing 3-methyladenine, 3-methylguanine, 7-methylguanine and 7-methyladenine.</text>
        <dbReference type="EC" id="3.2.2.21"/>
    </reaction>
</comment>
<dbReference type="GO" id="GO:0032993">
    <property type="term" value="C:protein-DNA complex"/>
    <property type="evidence" value="ECO:0007669"/>
    <property type="project" value="TreeGrafter"/>
</dbReference>
<dbReference type="EC" id="3.2.2.21" evidence="3"/>
<dbReference type="STRING" id="1931241.BVH74_07240"/>
<keyword evidence="6" id="KW-0805">Transcription regulation</keyword>
<dbReference type="Pfam" id="PF12833">
    <property type="entry name" value="HTH_18"/>
    <property type="match status" value="1"/>
</dbReference>
<dbReference type="GO" id="GO:0043916">
    <property type="term" value="F:DNA-7-methylguanine glycosylase activity"/>
    <property type="evidence" value="ECO:0007669"/>
    <property type="project" value="TreeGrafter"/>
</dbReference>
<sequence>MKLSPATCYQAVQARDVRYDGRFFTCVKSTGVYCRPICPARTPRLENCLFVTSAAAAQEAGFRPCLRCRPESSPSSAAWAGTSAVVSRALALIEAGALDEASVEALAERLGLGSRHLRRLFMRHLGASPVAVAQTRRVLLAKQLIHQTRLPMTSVAMASGFGSVRRFNETFQRLYMRPPGSLRQQVEEFGQWSELSLLLAYRPPYDWEAMLAFLRQRALLGVELVDADSYQRSIRVGREYGWVRVRQEPGAHALRAHICVSGLQVLPQVIDRLRCLFDLKADPQVIRQTLAADPGLAGLLDKRPGLRLPGGWEPFEVAVRAVLGQQVTVGAGVRLAQNLVERLAEPVPEALRRPGITRFFPEPAAFVAPALNGLGMPGARLATLLHLAEAFVREPEWFARQADLESTLERWRAIPGIGDWTAQYIAIRALQETDAIPASDVALQRALGQSGKRPGVRQVLARAEAWRPWRAYALMHLWQADAEGNALPLTEDDRHATVA</sequence>
<dbReference type="RefSeq" id="WP_080049414.1">
    <property type="nucleotide sequence ID" value="NZ_CP020100.1"/>
</dbReference>
<dbReference type="InterPro" id="IPR011257">
    <property type="entry name" value="DNA_glycosylase"/>
</dbReference>
<dbReference type="GO" id="GO:0008168">
    <property type="term" value="F:methyltransferase activity"/>
    <property type="evidence" value="ECO:0007669"/>
    <property type="project" value="UniProtKB-KW"/>
</dbReference>
<dbReference type="SMART" id="SM00478">
    <property type="entry name" value="ENDO3c"/>
    <property type="match status" value="1"/>
</dbReference>
<evidence type="ECO:0000256" key="9">
    <source>
        <dbReference type="ARBA" id="ARBA00023204"/>
    </source>
</evidence>
<keyword evidence="8" id="KW-0804">Transcription</keyword>
<dbReference type="InterPro" id="IPR051912">
    <property type="entry name" value="Alkylbase_DNA_Glycosylase/TA"/>
</dbReference>
<dbReference type="InterPro" id="IPR023170">
    <property type="entry name" value="HhH_base_excis_C"/>
</dbReference>
<keyword evidence="4" id="KW-0489">Methyltransferase</keyword>
<gene>
    <name evidence="11" type="ORF">BVH74_07240</name>
</gene>
<dbReference type="AlphaFoldDB" id="A0A1V0B3U6"/>
<dbReference type="GO" id="GO:0005737">
    <property type="term" value="C:cytoplasm"/>
    <property type="evidence" value="ECO:0007669"/>
    <property type="project" value="TreeGrafter"/>
</dbReference>
<dbReference type="Gene3D" id="1.10.10.60">
    <property type="entry name" value="Homeodomain-like"/>
    <property type="match status" value="1"/>
</dbReference>
<protein>
    <recommendedName>
        <fullName evidence="3">DNA-3-methyladenine glycosylase II</fullName>
        <ecNumber evidence="3">3.2.2.21</ecNumber>
    </recommendedName>
</protein>
<dbReference type="SUPFAM" id="SSF57884">
    <property type="entry name" value="Ada DNA repair protein, N-terminal domain (N-Ada 10)"/>
    <property type="match status" value="1"/>
</dbReference>
<dbReference type="SUPFAM" id="SSF46689">
    <property type="entry name" value="Homeodomain-like"/>
    <property type="match status" value="2"/>
</dbReference>
<evidence type="ECO:0000313" key="11">
    <source>
        <dbReference type="EMBL" id="AQZ94561.1"/>
    </source>
</evidence>
<evidence type="ECO:0000256" key="8">
    <source>
        <dbReference type="ARBA" id="ARBA00023163"/>
    </source>
</evidence>
<evidence type="ECO:0000256" key="4">
    <source>
        <dbReference type="ARBA" id="ARBA00022603"/>
    </source>
</evidence>
<dbReference type="InterPro" id="IPR009057">
    <property type="entry name" value="Homeodomain-like_sf"/>
</dbReference>
<evidence type="ECO:0000256" key="7">
    <source>
        <dbReference type="ARBA" id="ARBA00023159"/>
    </source>
</evidence>
<keyword evidence="9" id="KW-0234">DNA repair</keyword>
<dbReference type="SUPFAM" id="SSF48150">
    <property type="entry name" value="DNA-glycosylase"/>
    <property type="match status" value="1"/>
</dbReference>
<evidence type="ECO:0000256" key="5">
    <source>
        <dbReference type="ARBA" id="ARBA00022763"/>
    </source>
</evidence>
<dbReference type="GO" id="GO:0008270">
    <property type="term" value="F:zinc ion binding"/>
    <property type="evidence" value="ECO:0007669"/>
    <property type="project" value="InterPro"/>
</dbReference>
<accession>A0A1V0B3U6</accession>
<comment type="cofactor">
    <cofactor evidence="2">
        <name>Zn(2+)</name>
        <dbReference type="ChEBI" id="CHEBI:29105"/>
    </cofactor>
</comment>
<evidence type="ECO:0000259" key="10">
    <source>
        <dbReference type="PROSITE" id="PS01124"/>
    </source>
</evidence>
<dbReference type="Proteomes" id="UP000243488">
    <property type="component" value="Chromosome"/>
</dbReference>
<keyword evidence="7" id="KW-0010">Activator</keyword>
<dbReference type="GO" id="GO:0006307">
    <property type="term" value="P:DNA alkylation repair"/>
    <property type="evidence" value="ECO:0007669"/>
    <property type="project" value="TreeGrafter"/>
</dbReference>
<dbReference type="Gene3D" id="3.30.310.20">
    <property type="entry name" value="DNA-3-methyladenine glycosylase AlkA, N-terminal domain"/>
    <property type="match status" value="1"/>
</dbReference>
<dbReference type="Pfam" id="PF06029">
    <property type="entry name" value="AlkA_N"/>
    <property type="match status" value="1"/>
</dbReference>
<evidence type="ECO:0000256" key="6">
    <source>
        <dbReference type="ARBA" id="ARBA00023015"/>
    </source>
</evidence>
<dbReference type="KEGG" id="ppha:BVH74_07240"/>
<dbReference type="SMART" id="SM01009">
    <property type="entry name" value="AlkA_N"/>
    <property type="match status" value="1"/>
</dbReference>
<proteinExistence type="predicted"/>
<dbReference type="PANTHER" id="PTHR43003">
    <property type="entry name" value="DNA-3-METHYLADENINE GLYCOSYLASE"/>
    <property type="match status" value="1"/>
</dbReference>
<dbReference type="SMART" id="SM00342">
    <property type="entry name" value="HTH_ARAC"/>
    <property type="match status" value="1"/>
</dbReference>
<dbReference type="GO" id="GO:0006285">
    <property type="term" value="P:base-excision repair, AP site formation"/>
    <property type="evidence" value="ECO:0007669"/>
    <property type="project" value="TreeGrafter"/>
</dbReference>
<name>A0A1V0B3U6_9GAMM</name>
<dbReference type="InterPro" id="IPR003265">
    <property type="entry name" value="HhH-GPD_domain"/>
</dbReference>
<dbReference type="PANTHER" id="PTHR43003:SF13">
    <property type="entry name" value="DNA-3-METHYLADENINE GLYCOSYLASE 2"/>
    <property type="match status" value="1"/>
</dbReference>
<evidence type="ECO:0000256" key="1">
    <source>
        <dbReference type="ARBA" id="ARBA00000086"/>
    </source>
</evidence>
<dbReference type="Gene3D" id="1.10.1670.10">
    <property type="entry name" value="Helix-hairpin-Helix base-excision DNA repair enzymes (C-terminal)"/>
    <property type="match status" value="1"/>
</dbReference>
<reference evidence="11 12" key="1">
    <citation type="submission" date="2017-03" db="EMBL/GenBank/DDBJ databases">
        <title>Complete genome sequence of the novel DNRA strain Pseudomonas sp. S-6-2 isolated from Chinese polluted river sediment. Journal of Biotechnology.</title>
        <authorList>
            <person name="Li J."/>
            <person name="Xiang F."/>
            <person name="Wang L."/>
            <person name="Xi L."/>
            <person name="Liu J."/>
        </authorList>
    </citation>
    <scope>NUCLEOTIDE SEQUENCE [LARGE SCALE GENOMIC DNA]</scope>
    <source>
        <strain evidence="11 12">S-6-2</strain>
    </source>
</reference>
<evidence type="ECO:0000256" key="3">
    <source>
        <dbReference type="ARBA" id="ARBA00012000"/>
    </source>
</evidence>
<keyword evidence="12" id="KW-1185">Reference proteome</keyword>
<evidence type="ECO:0000313" key="12">
    <source>
        <dbReference type="Proteomes" id="UP000243488"/>
    </source>
</evidence>
<dbReference type="SUPFAM" id="SSF55945">
    <property type="entry name" value="TATA-box binding protein-like"/>
    <property type="match status" value="1"/>
</dbReference>
<dbReference type="GO" id="GO:0003700">
    <property type="term" value="F:DNA-binding transcription factor activity"/>
    <property type="evidence" value="ECO:0007669"/>
    <property type="project" value="InterPro"/>
</dbReference>
<dbReference type="GO" id="GO:0032131">
    <property type="term" value="F:alkylated DNA binding"/>
    <property type="evidence" value="ECO:0007669"/>
    <property type="project" value="TreeGrafter"/>
</dbReference>
<dbReference type="Pfam" id="PF02805">
    <property type="entry name" value="Ada_Zn_binding"/>
    <property type="match status" value="1"/>
</dbReference>
<dbReference type="PROSITE" id="PS01124">
    <property type="entry name" value="HTH_ARAC_FAMILY_2"/>
    <property type="match status" value="1"/>
</dbReference>
<dbReference type="InterPro" id="IPR010316">
    <property type="entry name" value="AlkA_N"/>
</dbReference>